<keyword evidence="9 13" id="KW-0472">Membrane</keyword>
<feature type="transmembrane region" description="Helical" evidence="13">
    <location>
        <begin position="84"/>
        <end position="102"/>
    </location>
</feature>
<feature type="transmembrane region" description="Helical" evidence="13">
    <location>
        <begin position="316"/>
        <end position="338"/>
    </location>
</feature>
<dbReference type="NCBIfam" id="TIGR02210">
    <property type="entry name" value="rodA_shape"/>
    <property type="match status" value="1"/>
</dbReference>
<keyword evidence="4" id="KW-0808">Transferase</keyword>
<keyword evidence="2" id="KW-1003">Cell membrane</keyword>
<evidence type="ECO:0000256" key="4">
    <source>
        <dbReference type="ARBA" id="ARBA00022679"/>
    </source>
</evidence>
<evidence type="ECO:0000256" key="9">
    <source>
        <dbReference type="ARBA" id="ARBA00023136"/>
    </source>
</evidence>
<keyword evidence="5 13" id="KW-0812">Transmembrane</keyword>
<evidence type="ECO:0000256" key="11">
    <source>
        <dbReference type="ARBA" id="ARBA00032370"/>
    </source>
</evidence>
<evidence type="ECO:0000256" key="10">
    <source>
        <dbReference type="ARBA" id="ARBA00023316"/>
    </source>
</evidence>
<dbReference type="InterPro" id="IPR018365">
    <property type="entry name" value="Cell_cycle_FtsW-rel_CS"/>
</dbReference>
<keyword evidence="7" id="KW-0573">Peptidoglycan synthesis</keyword>
<dbReference type="Pfam" id="PF01098">
    <property type="entry name" value="FTSW_RODA_SPOVE"/>
    <property type="match status" value="1"/>
</dbReference>
<evidence type="ECO:0000256" key="5">
    <source>
        <dbReference type="ARBA" id="ARBA00022692"/>
    </source>
</evidence>
<evidence type="ECO:0000256" key="1">
    <source>
        <dbReference type="ARBA" id="ARBA00004141"/>
    </source>
</evidence>
<keyword evidence="3" id="KW-0328">Glycosyltransferase</keyword>
<proteinExistence type="predicted"/>
<organism evidence="14 15">
    <name type="scientific">Haliangium ochraceum (strain DSM 14365 / JCM 11303 / SMP-2)</name>
    <dbReference type="NCBI Taxonomy" id="502025"/>
    <lineage>
        <taxon>Bacteria</taxon>
        <taxon>Pseudomonadati</taxon>
        <taxon>Myxococcota</taxon>
        <taxon>Polyangia</taxon>
        <taxon>Haliangiales</taxon>
        <taxon>Kofleriaceae</taxon>
        <taxon>Haliangium</taxon>
    </lineage>
</organism>
<name>D0LIP7_HALO1</name>
<keyword evidence="10" id="KW-0961">Cell wall biogenesis/degradation</keyword>
<evidence type="ECO:0000313" key="14">
    <source>
        <dbReference type="EMBL" id="ACY18403.1"/>
    </source>
</evidence>
<dbReference type="GO" id="GO:0016757">
    <property type="term" value="F:glycosyltransferase activity"/>
    <property type="evidence" value="ECO:0007669"/>
    <property type="project" value="UniProtKB-KW"/>
</dbReference>
<dbReference type="InterPro" id="IPR001182">
    <property type="entry name" value="FtsW/RodA"/>
</dbReference>
<keyword evidence="15" id="KW-1185">Reference proteome</keyword>
<evidence type="ECO:0000256" key="8">
    <source>
        <dbReference type="ARBA" id="ARBA00022989"/>
    </source>
</evidence>
<dbReference type="EMBL" id="CP001804">
    <property type="protein sequence ID" value="ACY18403.1"/>
    <property type="molecule type" value="Genomic_DNA"/>
</dbReference>
<feature type="transmembrane region" description="Helical" evidence="13">
    <location>
        <begin position="284"/>
        <end position="304"/>
    </location>
</feature>
<evidence type="ECO:0000256" key="6">
    <source>
        <dbReference type="ARBA" id="ARBA00022960"/>
    </source>
</evidence>
<comment type="subcellular location">
    <subcellularLocation>
        <location evidence="1">Membrane</location>
        <topology evidence="1">Multi-pass membrane protein</topology>
    </subcellularLocation>
</comment>
<dbReference type="Proteomes" id="UP000001880">
    <property type="component" value="Chromosome"/>
</dbReference>
<dbReference type="PROSITE" id="PS00428">
    <property type="entry name" value="FTSW_RODA_SPOVE"/>
    <property type="match status" value="1"/>
</dbReference>
<evidence type="ECO:0000256" key="2">
    <source>
        <dbReference type="ARBA" id="ARBA00022475"/>
    </source>
</evidence>
<sequence length="378" mass="41774">MGRGYELPKAQVGVSRWRRFRARFDWPLFLAMSTICLIGLLNLYSATFGTRHAVKFDQQVVRIVIGAVAFFAATFVDYRTLVRFAWPALGLTVVGLIVVWLLGDLSLAKGSHRWIAAGPIRIQPSELVKIAVILVLAKLLQDHETAPMSWRQTLPRLVLLAVPVLLIAMQPDLGSSIMVGLIIFSIGFLSMRNLWPLIGVSVVGLLCIPILWENMHTYQRNRVFAFLDPSADPTGSGWHTRQSIFAVGSGRVTGKGFMEGTQNQFDFLPEHWTDFPFSVWAEEWGFLGSIALLAAFCFLLFWIMSVAMAARERAGSVICIGVAALLFWHMVVNIAMVLGMAPVVGVTLPFISYGGSSLIVCLFAVGMVSSVSLRRHGF</sequence>
<keyword evidence="6" id="KW-0133">Cell shape</keyword>
<feature type="transmembrane region" description="Helical" evidence="13">
    <location>
        <begin position="60"/>
        <end position="78"/>
    </location>
</feature>
<feature type="transmembrane region" description="Helical" evidence="13">
    <location>
        <begin position="157"/>
        <end position="182"/>
    </location>
</feature>
<evidence type="ECO:0000313" key="15">
    <source>
        <dbReference type="Proteomes" id="UP000001880"/>
    </source>
</evidence>
<dbReference type="RefSeq" id="WP_012830995.1">
    <property type="nucleotide sequence ID" value="NC_013440.1"/>
</dbReference>
<dbReference type="InterPro" id="IPR011923">
    <property type="entry name" value="RodA/MrdB"/>
</dbReference>
<dbReference type="HOGENOM" id="CLU_029243_2_2_7"/>
<dbReference type="GO" id="GO:0032153">
    <property type="term" value="C:cell division site"/>
    <property type="evidence" value="ECO:0007669"/>
    <property type="project" value="TreeGrafter"/>
</dbReference>
<dbReference type="GO" id="GO:0009252">
    <property type="term" value="P:peptidoglycan biosynthetic process"/>
    <property type="evidence" value="ECO:0007669"/>
    <property type="project" value="UniProtKB-KW"/>
</dbReference>
<dbReference type="GO" id="GO:0051301">
    <property type="term" value="P:cell division"/>
    <property type="evidence" value="ECO:0007669"/>
    <property type="project" value="InterPro"/>
</dbReference>
<accession>D0LIP7</accession>
<gene>
    <name evidence="14" type="ordered locus">Hoch_5928</name>
</gene>
<dbReference type="AlphaFoldDB" id="D0LIP7"/>
<dbReference type="eggNOG" id="COG0772">
    <property type="taxonomic scope" value="Bacteria"/>
</dbReference>
<feature type="transmembrane region" description="Helical" evidence="13">
    <location>
        <begin position="26"/>
        <end position="48"/>
    </location>
</feature>
<dbReference type="GO" id="GO:0015648">
    <property type="term" value="F:lipid-linked peptidoglycan transporter activity"/>
    <property type="evidence" value="ECO:0007669"/>
    <property type="project" value="TreeGrafter"/>
</dbReference>
<dbReference type="GO" id="GO:0071555">
    <property type="term" value="P:cell wall organization"/>
    <property type="evidence" value="ECO:0007669"/>
    <property type="project" value="UniProtKB-KW"/>
</dbReference>
<evidence type="ECO:0000256" key="12">
    <source>
        <dbReference type="ARBA" id="ARBA00033270"/>
    </source>
</evidence>
<dbReference type="GO" id="GO:0008360">
    <property type="term" value="P:regulation of cell shape"/>
    <property type="evidence" value="ECO:0007669"/>
    <property type="project" value="UniProtKB-KW"/>
</dbReference>
<dbReference type="PANTHER" id="PTHR30474:SF1">
    <property type="entry name" value="PEPTIDOGLYCAN GLYCOSYLTRANSFERASE MRDB"/>
    <property type="match status" value="1"/>
</dbReference>
<feature type="transmembrane region" description="Helical" evidence="13">
    <location>
        <begin position="194"/>
        <end position="212"/>
    </location>
</feature>
<dbReference type="KEGG" id="hoh:Hoch_5928"/>
<dbReference type="PANTHER" id="PTHR30474">
    <property type="entry name" value="CELL CYCLE PROTEIN"/>
    <property type="match status" value="1"/>
</dbReference>
<protein>
    <recommendedName>
        <fullName evidence="12">Cell wall polymerase</fullName>
    </recommendedName>
    <alternativeName>
        <fullName evidence="11">Peptidoglycan polymerase</fullName>
    </alternativeName>
</protein>
<evidence type="ECO:0000256" key="7">
    <source>
        <dbReference type="ARBA" id="ARBA00022984"/>
    </source>
</evidence>
<keyword evidence="8 13" id="KW-1133">Transmembrane helix</keyword>
<dbReference type="GO" id="GO:0005886">
    <property type="term" value="C:plasma membrane"/>
    <property type="evidence" value="ECO:0007669"/>
    <property type="project" value="TreeGrafter"/>
</dbReference>
<evidence type="ECO:0000256" key="13">
    <source>
        <dbReference type="SAM" id="Phobius"/>
    </source>
</evidence>
<evidence type="ECO:0000256" key="3">
    <source>
        <dbReference type="ARBA" id="ARBA00022676"/>
    </source>
</evidence>
<reference evidence="14 15" key="1">
    <citation type="journal article" date="2010" name="Stand. Genomic Sci.">
        <title>Complete genome sequence of Haliangium ochraceum type strain (SMP-2).</title>
        <authorList>
            <consortium name="US DOE Joint Genome Institute (JGI-PGF)"/>
            <person name="Ivanova N."/>
            <person name="Daum C."/>
            <person name="Lang E."/>
            <person name="Abt B."/>
            <person name="Kopitz M."/>
            <person name="Saunders E."/>
            <person name="Lapidus A."/>
            <person name="Lucas S."/>
            <person name="Glavina Del Rio T."/>
            <person name="Nolan M."/>
            <person name="Tice H."/>
            <person name="Copeland A."/>
            <person name="Cheng J.F."/>
            <person name="Chen F."/>
            <person name="Bruce D."/>
            <person name="Goodwin L."/>
            <person name="Pitluck S."/>
            <person name="Mavromatis K."/>
            <person name="Pati A."/>
            <person name="Mikhailova N."/>
            <person name="Chen A."/>
            <person name="Palaniappan K."/>
            <person name="Land M."/>
            <person name="Hauser L."/>
            <person name="Chang Y.J."/>
            <person name="Jeffries C.D."/>
            <person name="Detter J.C."/>
            <person name="Brettin T."/>
            <person name="Rohde M."/>
            <person name="Goker M."/>
            <person name="Bristow J."/>
            <person name="Markowitz V."/>
            <person name="Eisen J.A."/>
            <person name="Hugenholtz P."/>
            <person name="Kyrpides N.C."/>
            <person name="Klenk H.P."/>
        </authorList>
    </citation>
    <scope>NUCLEOTIDE SEQUENCE [LARGE SCALE GENOMIC DNA]</scope>
    <source>
        <strain evidence="15">DSM 14365 / CIP 107738 / JCM 11303 / AJ 13395 / SMP-2</strain>
    </source>
</reference>
<dbReference type="STRING" id="502025.Hoch_5928"/>
<feature type="transmembrane region" description="Helical" evidence="13">
    <location>
        <begin position="350"/>
        <end position="373"/>
    </location>
</feature>